<name>A0ABZ1SZ52_9ACTN</name>
<protein>
    <submittedName>
        <fullName evidence="2">Uncharacterized protein</fullName>
    </submittedName>
</protein>
<accession>A0ABZ1SZ52</accession>
<gene>
    <name evidence="2" type="ORF">OG913_15200</name>
</gene>
<reference evidence="2" key="1">
    <citation type="submission" date="2022-10" db="EMBL/GenBank/DDBJ databases">
        <title>The complete genomes of actinobacterial strains from the NBC collection.</title>
        <authorList>
            <person name="Joergensen T.S."/>
            <person name="Alvarez Arevalo M."/>
            <person name="Sterndorff E.B."/>
            <person name="Faurdal D."/>
            <person name="Vuksanovic O."/>
            <person name="Mourched A.-S."/>
            <person name="Charusanti P."/>
            <person name="Shaw S."/>
            <person name="Blin K."/>
            <person name="Weber T."/>
        </authorList>
    </citation>
    <scope>NUCLEOTIDE SEQUENCE</scope>
    <source>
        <strain evidence="2">NBC_00254</strain>
    </source>
</reference>
<dbReference type="Proteomes" id="UP001432011">
    <property type="component" value="Chromosome"/>
</dbReference>
<evidence type="ECO:0000313" key="3">
    <source>
        <dbReference type="Proteomes" id="UP001432011"/>
    </source>
</evidence>
<evidence type="ECO:0000256" key="1">
    <source>
        <dbReference type="SAM" id="MobiDB-lite"/>
    </source>
</evidence>
<feature type="region of interest" description="Disordered" evidence="1">
    <location>
        <begin position="24"/>
        <end position="46"/>
    </location>
</feature>
<dbReference type="RefSeq" id="WP_328710576.1">
    <property type="nucleotide sequence ID" value="NZ_CP108085.1"/>
</dbReference>
<keyword evidence="3" id="KW-1185">Reference proteome</keyword>
<evidence type="ECO:0000313" key="2">
    <source>
        <dbReference type="EMBL" id="WUP78283.1"/>
    </source>
</evidence>
<proteinExistence type="predicted"/>
<organism evidence="2 3">
    <name type="scientific">Microbispora hainanensis</name>
    <dbReference type="NCBI Taxonomy" id="568844"/>
    <lineage>
        <taxon>Bacteria</taxon>
        <taxon>Bacillati</taxon>
        <taxon>Actinomycetota</taxon>
        <taxon>Actinomycetes</taxon>
        <taxon>Streptosporangiales</taxon>
        <taxon>Streptosporangiaceae</taxon>
        <taxon>Microbispora</taxon>
    </lineage>
</organism>
<sequence length="46" mass="4911">MEILVQNSRNGDDGELAFEVVEASGPKGGDTHRITFPMTPVFGPHG</sequence>
<dbReference type="EMBL" id="CP108085">
    <property type="protein sequence ID" value="WUP78283.1"/>
    <property type="molecule type" value="Genomic_DNA"/>
</dbReference>